<protein>
    <submittedName>
        <fullName evidence="1">Uncharacterized protein</fullName>
    </submittedName>
</protein>
<reference evidence="1 2" key="1">
    <citation type="submission" date="2017-11" db="EMBL/GenBank/DDBJ databases">
        <title>De novo assembly and phasing of dikaryotic genomes from two isolates of Puccinia coronata f. sp. avenae, the causal agent of oat crown rust.</title>
        <authorList>
            <person name="Miller M.E."/>
            <person name="Zhang Y."/>
            <person name="Omidvar V."/>
            <person name="Sperschneider J."/>
            <person name="Schwessinger B."/>
            <person name="Raley C."/>
            <person name="Palmer J.M."/>
            <person name="Garnica D."/>
            <person name="Upadhyaya N."/>
            <person name="Rathjen J."/>
            <person name="Taylor J.M."/>
            <person name="Park R.F."/>
            <person name="Dodds P.N."/>
            <person name="Hirsch C.D."/>
            <person name="Kianian S.F."/>
            <person name="Figueroa M."/>
        </authorList>
    </citation>
    <scope>NUCLEOTIDE SEQUENCE [LARGE SCALE GENOMIC DNA]</scope>
    <source>
        <strain evidence="1">12NC29</strain>
    </source>
</reference>
<keyword evidence="2" id="KW-1185">Reference proteome</keyword>
<sequence>MVEEEFEMLVGLLQVYEDLDSRRTDQDRLLCVLKKLRRKSTRCHQSLSSRRPASEEQTIDQSQQLKNSVRWRLRTQELPRLHAQLARLSQFINPSCLSDEPNEQFREAVAVLLEMEDSVAGIKSSASSVWDNVTPAGDDQDEHIEEMTVHRCNLVVSRCKSTLIELSRALAGYERFFRALVLSEGGRLSEADQPADYLQQCRRQSVPRVVAEEMAWIEDMIRWLALSNLHFLQDEWQKSLQFTNNLIGRLAEFAQEGSRSHQANQTEKLIQSLIPLVKISRIFFNKLCLRPANSSSGLKLSSMPFDQLESLRLATTTIPTTLNILFHSFRIPRPYALQVVRAHIASLSDRSKTLQAIFVLHFRSLDSGSSSSRVWFDLWLSQFNLAMTSFQQLAENNAHDQTIANESHVL</sequence>
<dbReference type="AlphaFoldDB" id="A0A2N5S7L1"/>
<dbReference type="PANTHER" id="PTHR33069:SF3">
    <property type="entry name" value="DYNEIN HEAVY CHAIN TAIL DOMAIN-CONTAINING PROTEIN"/>
    <property type="match status" value="1"/>
</dbReference>
<evidence type="ECO:0000313" key="2">
    <source>
        <dbReference type="Proteomes" id="UP000235388"/>
    </source>
</evidence>
<accession>A0A2N5S7L1</accession>
<dbReference type="EMBL" id="PGCJ01001117">
    <property type="protein sequence ID" value="PLW09205.1"/>
    <property type="molecule type" value="Genomic_DNA"/>
</dbReference>
<evidence type="ECO:0000313" key="1">
    <source>
        <dbReference type="EMBL" id="PLW09205.1"/>
    </source>
</evidence>
<organism evidence="1 2">
    <name type="scientific">Puccinia coronata f. sp. avenae</name>
    <dbReference type="NCBI Taxonomy" id="200324"/>
    <lineage>
        <taxon>Eukaryota</taxon>
        <taxon>Fungi</taxon>
        <taxon>Dikarya</taxon>
        <taxon>Basidiomycota</taxon>
        <taxon>Pucciniomycotina</taxon>
        <taxon>Pucciniomycetes</taxon>
        <taxon>Pucciniales</taxon>
        <taxon>Pucciniaceae</taxon>
        <taxon>Puccinia</taxon>
    </lineage>
</organism>
<gene>
    <name evidence="1" type="ORF">PCANC_23240</name>
</gene>
<dbReference type="PANTHER" id="PTHR33069">
    <property type="entry name" value="CHROMOSOME 7, WHOLE GENOME SHOTGUN SEQUENCE-RELATED"/>
    <property type="match status" value="1"/>
</dbReference>
<comment type="caution">
    <text evidence="1">The sequence shown here is derived from an EMBL/GenBank/DDBJ whole genome shotgun (WGS) entry which is preliminary data.</text>
</comment>
<dbReference type="OrthoDB" id="2499449at2759"/>
<proteinExistence type="predicted"/>
<name>A0A2N5S7L1_9BASI</name>
<dbReference type="Proteomes" id="UP000235388">
    <property type="component" value="Unassembled WGS sequence"/>
</dbReference>